<dbReference type="VEuPathDB" id="CryptoDB:Vbra_5420"/>
<keyword evidence="3" id="KW-1185">Reference proteome</keyword>
<reference evidence="2 3" key="1">
    <citation type="submission" date="2014-11" db="EMBL/GenBank/DDBJ databases">
        <authorList>
            <person name="Zhu J."/>
            <person name="Qi W."/>
            <person name="Song R."/>
        </authorList>
    </citation>
    <scope>NUCLEOTIDE SEQUENCE [LARGE SCALE GENOMIC DNA]</scope>
</reference>
<evidence type="ECO:0000313" key="2">
    <source>
        <dbReference type="EMBL" id="CEM02308.1"/>
    </source>
</evidence>
<dbReference type="InParanoid" id="A0A0G4EVK0"/>
<accession>A0A0G4EVK0</accession>
<dbReference type="EMBL" id="CDMY01000323">
    <property type="protein sequence ID" value="CEM02308.1"/>
    <property type="molecule type" value="Genomic_DNA"/>
</dbReference>
<feature type="compositionally biased region" description="Basic and acidic residues" evidence="1">
    <location>
        <begin position="26"/>
        <end position="35"/>
    </location>
</feature>
<dbReference type="Proteomes" id="UP000041254">
    <property type="component" value="Unassembled WGS sequence"/>
</dbReference>
<evidence type="ECO:0000256" key="1">
    <source>
        <dbReference type="SAM" id="MobiDB-lite"/>
    </source>
</evidence>
<feature type="region of interest" description="Disordered" evidence="1">
    <location>
        <begin position="1"/>
        <end position="69"/>
    </location>
</feature>
<name>A0A0G4EVK0_VITBC</name>
<evidence type="ECO:0000313" key="3">
    <source>
        <dbReference type="Proteomes" id="UP000041254"/>
    </source>
</evidence>
<proteinExistence type="predicted"/>
<gene>
    <name evidence="2" type="ORF">Vbra_5420</name>
</gene>
<dbReference type="AlphaFoldDB" id="A0A0G4EVK0"/>
<organism evidence="2 3">
    <name type="scientific">Vitrella brassicaformis (strain CCMP3155)</name>
    <dbReference type="NCBI Taxonomy" id="1169540"/>
    <lineage>
        <taxon>Eukaryota</taxon>
        <taxon>Sar</taxon>
        <taxon>Alveolata</taxon>
        <taxon>Colpodellida</taxon>
        <taxon>Vitrellaceae</taxon>
        <taxon>Vitrella</taxon>
    </lineage>
</organism>
<sequence>MQRRHAPIPPDEARQPWTASACLPFGHEDDLRNAQETRAPYNRLKSASLRDGGSADEDKNTAIGRPQMP</sequence>
<protein>
    <submittedName>
        <fullName evidence="2">Uncharacterized protein</fullName>
    </submittedName>
</protein>